<dbReference type="EMBL" id="CM045765">
    <property type="protein sequence ID" value="KAI8000264.1"/>
    <property type="molecule type" value="Genomic_DNA"/>
</dbReference>
<accession>A0ACC0GI73</accession>
<comment type="caution">
    <text evidence="1">The sequence shown here is derived from an EMBL/GenBank/DDBJ whole genome shotgun (WGS) entry which is preliminary data.</text>
</comment>
<dbReference type="Proteomes" id="UP001060215">
    <property type="component" value="Chromosome 8"/>
</dbReference>
<proteinExistence type="predicted"/>
<sequence>MSNFPMDLIVDILSRLPVKPLLRFRCVSKPWCALIDDPDFIKLHLNRSINTKSHLNLILNDCSLSSVNFDSLDNATKLKPPLKWTDFGIEVLGSCNGLICLYNGEEDVCIWNPSTRKHRKLSVNNPDKSPFFFTKHQNIIYGFGYDFVTDDYKLMRTTRFHGKNWELFESEVRVYSLKSNSWRRIQDFPYYLRDSLWHGVFVGGALHWVVSRNYESDSVNFLVAAFDLTNEEYRLVPQPEFSDEDFYICVGELDGCLCIFCDYDQVRFDVWVMKDYGVKESWTKLFSIAKPQGIRLFDSVTPVAYSKSGGEVLLVQDNDNLIWFDLEHKTVKNINIHGLPKLFVTNMCVESLVPLKGEGETREEAERTREQENKKKNQKKNRKKRITRGKSCCWF</sequence>
<name>A0ACC0GI73_9ERIC</name>
<evidence type="ECO:0000313" key="1">
    <source>
        <dbReference type="EMBL" id="KAI8000264.1"/>
    </source>
</evidence>
<evidence type="ECO:0000313" key="2">
    <source>
        <dbReference type="Proteomes" id="UP001060215"/>
    </source>
</evidence>
<protein>
    <submittedName>
        <fullName evidence="1">F-box protein CPR1</fullName>
    </submittedName>
</protein>
<keyword evidence="2" id="KW-1185">Reference proteome</keyword>
<gene>
    <name evidence="1" type="ORF">LOK49_LG09G00102</name>
</gene>
<organism evidence="1 2">
    <name type="scientific">Camellia lanceoleosa</name>
    <dbReference type="NCBI Taxonomy" id="1840588"/>
    <lineage>
        <taxon>Eukaryota</taxon>
        <taxon>Viridiplantae</taxon>
        <taxon>Streptophyta</taxon>
        <taxon>Embryophyta</taxon>
        <taxon>Tracheophyta</taxon>
        <taxon>Spermatophyta</taxon>
        <taxon>Magnoliopsida</taxon>
        <taxon>eudicotyledons</taxon>
        <taxon>Gunneridae</taxon>
        <taxon>Pentapetalae</taxon>
        <taxon>asterids</taxon>
        <taxon>Ericales</taxon>
        <taxon>Theaceae</taxon>
        <taxon>Camellia</taxon>
    </lineage>
</organism>
<reference evidence="1 2" key="1">
    <citation type="journal article" date="2022" name="Plant J.">
        <title>Chromosome-level genome of Camellia lanceoleosa provides a valuable resource for understanding genome evolution and self-incompatibility.</title>
        <authorList>
            <person name="Gong W."/>
            <person name="Xiao S."/>
            <person name="Wang L."/>
            <person name="Liao Z."/>
            <person name="Chang Y."/>
            <person name="Mo W."/>
            <person name="Hu G."/>
            <person name="Li W."/>
            <person name="Zhao G."/>
            <person name="Zhu H."/>
            <person name="Hu X."/>
            <person name="Ji K."/>
            <person name="Xiang X."/>
            <person name="Song Q."/>
            <person name="Yuan D."/>
            <person name="Jin S."/>
            <person name="Zhang L."/>
        </authorList>
    </citation>
    <scope>NUCLEOTIDE SEQUENCE [LARGE SCALE GENOMIC DNA]</scope>
    <source>
        <strain evidence="1">SQ_2022a</strain>
    </source>
</reference>